<proteinExistence type="inferred from homology"/>
<evidence type="ECO:0000256" key="2">
    <source>
        <dbReference type="ARBA" id="ARBA00008137"/>
    </source>
</evidence>
<dbReference type="EMBL" id="LT598463">
    <property type="protein sequence ID" value="SCU87299.1"/>
    <property type="molecule type" value="Genomic_DNA"/>
</dbReference>
<keyword evidence="10" id="KW-1185">Reference proteome</keyword>
<organism evidence="9 10">
    <name type="scientific">Lachancea mirantina</name>
    <dbReference type="NCBI Taxonomy" id="1230905"/>
    <lineage>
        <taxon>Eukaryota</taxon>
        <taxon>Fungi</taxon>
        <taxon>Dikarya</taxon>
        <taxon>Ascomycota</taxon>
        <taxon>Saccharomycotina</taxon>
        <taxon>Saccharomycetes</taxon>
        <taxon>Saccharomycetales</taxon>
        <taxon>Saccharomycetaceae</taxon>
        <taxon>Lachancea</taxon>
    </lineage>
</organism>
<dbReference type="GO" id="GO:0071021">
    <property type="term" value="C:U2-type post-spliceosomal complex"/>
    <property type="evidence" value="ECO:0007669"/>
    <property type="project" value="TreeGrafter"/>
</dbReference>
<protein>
    <recommendedName>
        <fullName evidence="3">Pre-mRNA-splicing factor 18</fullName>
    </recommendedName>
</protein>
<keyword evidence="5" id="KW-0747">Spliceosome</keyword>
<name>A0A1G4JBT6_9SACH</name>
<evidence type="ECO:0000256" key="7">
    <source>
        <dbReference type="ARBA" id="ARBA00023242"/>
    </source>
</evidence>
<keyword evidence="4" id="KW-0507">mRNA processing</keyword>
<reference evidence="9 10" key="1">
    <citation type="submission" date="2016-03" db="EMBL/GenBank/DDBJ databases">
        <authorList>
            <person name="Devillers H."/>
        </authorList>
    </citation>
    <scope>NUCLEOTIDE SEQUENCE [LARGE SCALE GENOMIC DNA]</scope>
    <source>
        <strain evidence="9">CBS 11717</strain>
    </source>
</reference>
<evidence type="ECO:0000256" key="3">
    <source>
        <dbReference type="ARBA" id="ARBA00018242"/>
    </source>
</evidence>
<dbReference type="GO" id="GO:0000350">
    <property type="term" value="P:generation of catalytic spliceosome for second transesterification step"/>
    <property type="evidence" value="ECO:0007669"/>
    <property type="project" value="TreeGrafter"/>
</dbReference>
<dbReference type="PANTHER" id="PTHR13007:SF19">
    <property type="entry name" value="PRE-MRNA-SPLICING FACTOR 18"/>
    <property type="match status" value="1"/>
</dbReference>
<dbReference type="GO" id="GO:0046540">
    <property type="term" value="C:U4/U6 x U5 tri-snRNP complex"/>
    <property type="evidence" value="ECO:0007669"/>
    <property type="project" value="TreeGrafter"/>
</dbReference>
<dbReference type="Proteomes" id="UP000191024">
    <property type="component" value="Chromosome D"/>
</dbReference>
<gene>
    <name evidence="9" type="ORF">LAMI_0D05512G</name>
</gene>
<dbReference type="OrthoDB" id="10261918at2759"/>
<evidence type="ECO:0000256" key="1">
    <source>
        <dbReference type="ARBA" id="ARBA00004123"/>
    </source>
</evidence>
<dbReference type="Pfam" id="PF02840">
    <property type="entry name" value="Prp18"/>
    <property type="match status" value="1"/>
</dbReference>
<evidence type="ECO:0000256" key="6">
    <source>
        <dbReference type="ARBA" id="ARBA00023187"/>
    </source>
</evidence>
<dbReference type="AlphaFoldDB" id="A0A1G4JBT6"/>
<dbReference type="Gene3D" id="1.20.940.10">
    <property type="entry name" value="Functional domain of the splicing factor Prp18"/>
    <property type="match status" value="1"/>
</dbReference>
<dbReference type="STRING" id="1230905.A0A1G4JBT6"/>
<dbReference type="GO" id="GO:0005682">
    <property type="term" value="C:U5 snRNP"/>
    <property type="evidence" value="ECO:0007669"/>
    <property type="project" value="TreeGrafter"/>
</dbReference>
<feature type="domain" description="Prp18" evidence="8">
    <location>
        <begin position="130"/>
        <end position="235"/>
    </location>
</feature>
<dbReference type="InterPro" id="IPR004098">
    <property type="entry name" value="Prp18"/>
</dbReference>
<comment type="similarity">
    <text evidence="2">Belongs to the PRP18 family.</text>
</comment>
<evidence type="ECO:0000313" key="9">
    <source>
        <dbReference type="EMBL" id="SCU87299.1"/>
    </source>
</evidence>
<accession>A0A1G4JBT6</accession>
<dbReference type="PANTHER" id="PTHR13007">
    <property type="entry name" value="PRE-MRNA SPLICING FACTOR-RELATED"/>
    <property type="match status" value="1"/>
</dbReference>
<sequence length="252" mass="29056">MGLNDLLAAEIEKKRKRLDDETDAVKLKPKELLKRQEVPQQVKEQHYTGTEGRLEGLKPSKPAEDALLLVNRLKTRPERIDAIIAQESQVKTQITVETIQEEQTDLLSIQCNLFIHTVLRSWTTDNYKPDLILDTKRALYPLLLKLRRKTLPTQLLISLSTILFHMQRSEFSLATQSYMELSIGNVAWPIGVVSVGIHARRAHERIQGKDKVANVMLDDTTRLWITSVKRLITYWADRDRRSRSTESLIISH</sequence>
<keyword evidence="6" id="KW-0508">mRNA splicing</keyword>
<evidence type="ECO:0000259" key="8">
    <source>
        <dbReference type="Pfam" id="PF02840"/>
    </source>
</evidence>
<evidence type="ECO:0000313" key="10">
    <source>
        <dbReference type="Proteomes" id="UP000191024"/>
    </source>
</evidence>
<comment type="subcellular location">
    <subcellularLocation>
        <location evidence="1">Nucleus</location>
    </subcellularLocation>
</comment>
<keyword evidence="7" id="KW-0539">Nucleus</keyword>
<evidence type="ECO:0000256" key="5">
    <source>
        <dbReference type="ARBA" id="ARBA00022728"/>
    </source>
</evidence>
<evidence type="ECO:0000256" key="4">
    <source>
        <dbReference type="ARBA" id="ARBA00022664"/>
    </source>
</evidence>
<dbReference type="InterPro" id="IPR039979">
    <property type="entry name" value="PRPF18"/>
</dbReference>
<dbReference type="SUPFAM" id="SSF47938">
    <property type="entry name" value="Functional domain of the splicing factor Prp18"/>
    <property type="match status" value="1"/>
</dbReference>